<evidence type="ECO:0000256" key="1">
    <source>
        <dbReference type="SAM" id="MobiDB-lite"/>
    </source>
</evidence>
<feature type="domain" description="DNA2/NAM7 helicase helicase" evidence="2">
    <location>
        <begin position="5"/>
        <end position="77"/>
    </location>
</feature>
<organism evidence="3 4">
    <name type="scientific">Rotaria magnacalcarata</name>
    <dbReference type="NCBI Taxonomy" id="392030"/>
    <lineage>
        <taxon>Eukaryota</taxon>
        <taxon>Metazoa</taxon>
        <taxon>Spiralia</taxon>
        <taxon>Gnathifera</taxon>
        <taxon>Rotifera</taxon>
        <taxon>Eurotatoria</taxon>
        <taxon>Bdelloidea</taxon>
        <taxon>Philodinida</taxon>
        <taxon>Philodinidae</taxon>
        <taxon>Rotaria</taxon>
    </lineage>
</organism>
<dbReference type="InterPro" id="IPR027417">
    <property type="entry name" value="P-loop_NTPase"/>
</dbReference>
<reference evidence="3" key="1">
    <citation type="submission" date="2021-02" db="EMBL/GenBank/DDBJ databases">
        <authorList>
            <person name="Nowell W R."/>
        </authorList>
    </citation>
    <scope>NUCLEOTIDE SEQUENCE</scope>
</reference>
<dbReference type="InterPro" id="IPR041677">
    <property type="entry name" value="DNA2/NAM7_AAA_11"/>
</dbReference>
<dbReference type="Proteomes" id="UP000676336">
    <property type="component" value="Unassembled WGS sequence"/>
</dbReference>
<comment type="caution">
    <text evidence="3">The sequence shown here is derived from an EMBL/GenBank/DDBJ whole genome shotgun (WGS) entry which is preliminary data.</text>
</comment>
<evidence type="ECO:0000313" key="3">
    <source>
        <dbReference type="EMBL" id="CAF4690780.1"/>
    </source>
</evidence>
<accession>A0A8S3AAH4</accession>
<feature type="compositionally biased region" description="Polar residues" evidence="1">
    <location>
        <begin position="9"/>
        <end position="18"/>
    </location>
</feature>
<feature type="non-terminal residue" evidence="3">
    <location>
        <position position="1"/>
    </location>
</feature>
<protein>
    <recommendedName>
        <fullName evidence="2">DNA2/NAM7 helicase helicase domain-containing protein</fullName>
    </recommendedName>
</protein>
<dbReference type="GO" id="GO:0004386">
    <property type="term" value="F:helicase activity"/>
    <property type="evidence" value="ECO:0007669"/>
    <property type="project" value="InterPro"/>
</dbReference>
<evidence type="ECO:0000259" key="2">
    <source>
        <dbReference type="Pfam" id="PF13086"/>
    </source>
</evidence>
<evidence type="ECO:0000313" key="4">
    <source>
        <dbReference type="Proteomes" id="UP000676336"/>
    </source>
</evidence>
<dbReference type="EMBL" id="CAJOBI010123688">
    <property type="protein sequence ID" value="CAF4690780.1"/>
    <property type="molecule type" value="Genomic_DNA"/>
</dbReference>
<dbReference type="Pfam" id="PF13086">
    <property type="entry name" value="AAA_11"/>
    <property type="match status" value="1"/>
</dbReference>
<name>A0A8S3AAH4_9BILA</name>
<sequence length="80" mass="9039">ELLRREKQQSNLNSTENRTLFGPAKPKEIREIISKCQILCMTCSGVGILEPSLKFPFILIDEASQVTEPNILIPLVRITD</sequence>
<dbReference type="AlphaFoldDB" id="A0A8S3AAH4"/>
<feature type="non-terminal residue" evidence="3">
    <location>
        <position position="80"/>
    </location>
</feature>
<gene>
    <name evidence="3" type="ORF">SMN809_LOCUS42658</name>
</gene>
<dbReference type="Gene3D" id="3.40.50.300">
    <property type="entry name" value="P-loop containing nucleotide triphosphate hydrolases"/>
    <property type="match status" value="1"/>
</dbReference>
<feature type="region of interest" description="Disordered" evidence="1">
    <location>
        <begin position="1"/>
        <end position="20"/>
    </location>
</feature>
<proteinExistence type="predicted"/>